<reference evidence="2 3" key="1">
    <citation type="submission" date="2024-09" db="EMBL/GenBank/DDBJ databases">
        <authorList>
            <person name="Sun Q."/>
            <person name="Mori K."/>
        </authorList>
    </citation>
    <scope>NUCLEOTIDE SEQUENCE [LARGE SCALE GENOMIC DNA]</scope>
    <source>
        <strain evidence="2 3">TBRC 1432</strain>
    </source>
</reference>
<evidence type="ECO:0000313" key="3">
    <source>
        <dbReference type="Proteomes" id="UP001589810"/>
    </source>
</evidence>
<keyword evidence="1" id="KW-0812">Transmembrane</keyword>
<gene>
    <name evidence="2" type="ORF">ACFFH7_02060</name>
</gene>
<organism evidence="2 3">
    <name type="scientific">Kutzneria chonburiensis</name>
    <dbReference type="NCBI Taxonomy" id="1483604"/>
    <lineage>
        <taxon>Bacteria</taxon>
        <taxon>Bacillati</taxon>
        <taxon>Actinomycetota</taxon>
        <taxon>Actinomycetes</taxon>
        <taxon>Pseudonocardiales</taxon>
        <taxon>Pseudonocardiaceae</taxon>
        <taxon>Kutzneria</taxon>
    </lineage>
</organism>
<evidence type="ECO:0000256" key="1">
    <source>
        <dbReference type="SAM" id="Phobius"/>
    </source>
</evidence>
<dbReference type="Proteomes" id="UP001589810">
    <property type="component" value="Unassembled WGS sequence"/>
</dbReference>
<sequence length="110" mass="11297">MTSGARLLTVFAVLAGVFLMHGLPAQDCSGGAMPSMTAVAHTGMDMGSGHGGVCVFTTPSRDHPPVLALVLLFVAILLTVVWRPLLVGGPSRRGPPSGAELLTMVCVSRT</sequence>
<protein>
    <submittedName>
        <fullName evidence="2">Uncharacterized protein</fullName>
    </submittedName>
</protein>
<keyword evidence="1" id="KW-0472">Membrane</keyword>
<accession>A0ABV6MIX4</accession>
<keyword evidence="3" id="KW-1185">Reference proteome</keyword>
<feature type="transmembrane region" description="Helical" evidence="1">
    <location>
        <begin position="66"/>
        <end position="86"/>
    </location>
</feature>
<proteinExistence type="predicted"/>
<name>A0ABV6MIX4_9PSEU</name>
<evidence type="ECO:0000313" key="2">
    <source>
        <dbReference type="EMBL" id="MFC0540243.1"/>
    </source>
</evidence>
<keyword evidence="1" id="KW-1133">Transmembrane helix</keyword>
<dbReference type="EMBL" id="JBHLUD010000001">
    <property type="protein sequence ID" value="MFC0540243.1"/>
    <property type="molecule type" value="Genomic_DNA"/>
</dbReference>
<comment type="caution">
    <text evidence="2">The sequence shown here is derived from an EMBL/GenBank/DDBJ whole genome shotgun (WGS) entry which is preliminary data.</text>
</comment>
<dbReference type="RefSeq" id="WP_273939012.1">
    <property type="nucleotide sequence ID" value="NZ_CP097263.1"/>
</dbReference>